<evidence type="ECO:0000256" key="4">
    <source>
        <dbReference type="ARBA" id="ARBA00022605"/>
    </source>
</evidence>
<keyword evidence="4 9" id="KW-0028">Amino-acid biosynthesis</keyword>
<dbReference type="EC" id="2.3.1.1" evidence="9"/>
<comment type="subcellular location">
    <subcellularLocation>
        <location evidence="9">Cytoplasm</location>
    </subcellularLocation>
</comment>
<protein>
    <recommendedName>
        <fullName evidence="9">Arginine biosynthesis bifunctional protein ArgJ</fullName>
    </recommendedName>
    <domain>
        <recommendedName>
            <fullName evidence="9">Glutamate N-acetyltransferase</fullName>
            <ecNumber evidence="9">2.3.1.35</ecNumber>
        </recommendedName>
        <alternativeName>
            <fullName evidence="9">Ornithine acetyltransferase</fullName>
            <shortName evidence="9">OATase</shortName>
        </alternativeName>
        <alternativeName>
            <fullName evidence="9">Ornithine transacetylase</fullName>
        </alternativeName>
    </domain>
    <domain>
        <recommendedName>
            <fullName evidence="9">Amino-acid acetyltransferase</fullName>
            <ecNumber evidence="9">2.3.1.1</ecNumber>
        </recommendedName>
        <alternativeName>
            <fullName evidence="9">N-acetylglutamate synthase</fullName>
            <shortName evidence="9">AGSase</shortName>
        </alternativeName>
    </domain>
    <component>
        <recommendedName>
            <fullName evidence="9">Arginine biosynthesis bifunctional protein ArgJ alpha chain</fullName>
        </recommendedName>
    </component>
    <component>
        <recommendedName>
            <fullName evidence="9">Arginine biosynthesis bifunctional protein ArgJ beta chain</fullName>
        </recommendedName>
    </component>
</protein>
<feature type="binding site" evidence="9">
    <location>
        <position position="165"/>
    </location>
    <ligand>
        <name>substrate</name>
    </ligand>
</feature>
<comment type="function">
    <text evidence="9">Catalyzes two activities which are involved in the cyclic version of arginine biosynthesis: the synthesis of N-acetylglutamate from glutamate and acetyl-CoA as the acetyl donor, and of ornithine by transacetylation between N(2)-acetylornithine and glutamate.</text>
</comment>
<comment type="pathway">
    <text evidence="9">Amino-acid biosynthesis; L-arginine biosynthesis; L-ornithine and N-acetyl-L-glutamate from L-glutamate and N(2)-acetyl-L-ornithine (cyclic): step 1/1.</text>
</comment>
<feature type="chain" id="PRO_5023328050" description="Arginine biosynthesis bifunctional protein ArgJ beta chain" evidence="9">
    <location>
        <begin position="202"/>
        <end position="418"/>
    </location>
</feature>
<dbReference type="OrthoDB" id="9804242at2"/>
<dbReference type="GO" id="GO:0005737">
    <property type="term" value="C:cytoplasm"/>
    <property type="evidence" value="ECO:0007669"/>
    <property type="project" value="UniProtKB-SubCell"/>
</dbReference>
<gene>
    <name evidence="9 10" type="primary">argJ</name>
    <name evidence="10" type="ORF">FDQ92_10810</name>
</gene>
<dbReference type="SUPFAM" id="SSF56266">
    <property type="entry name" value="DmpA/ArgJ-like"/>
    <property type="match status" value="1"/>
</dbReference>
<feature type="binding site" evidence="9">
    <location>
        <position position="202"/>
    </location>
    <ligand>
        <name>substrate</name>
    </ligand>
</feature>
<evidence type="ECO:0000256" key="6">
    <source>
        <dbReference type="ARBA" id="ARBA00022813"/>
    </source>
</evidence>
<dbReference type="InterPro" id="IPR016117">
    <property type="entry name" value="ArgJ-like_dom_sf"/>
</dbReference>
<dbReference type="NCBIfam" id="TIGR00120">
    <property type="entry name" value="ArgJ"/>
    <property type="match status" value="1"/>
</dbReference>
<dbReference type="FunFam" id="3.60.70.12:FF:000001">
    <property type="entry name" value="Arginine biosynthesis bifunctional protein ArgJ, chloroplastic"/>
    <property type="match status" value="1"/>
</dbReference>
<feature type="site" description="Involved in the stabilization of negative charge on the oxyanion by the formation of the oxyanion hole" evidence="9">
    <location>
        <position position="129"/>
    </location>
</feature>
<feature type="binding site" evidence="9">
    <location>
        <position position="289"/>
    </location>
    <ligand>
        <name>substrate</name>
    </ligand>
</feature>
<dbReference type="Pfam" id="PF01960">
    <property type="entry name" value="ArgJ"/>
    <property type="match status" value="1"/>
</dbReference>
<dbReference type="HAMAP" id="MF_01106">
    <property type="entry name" value="ArgJ"/>
    <property type="match status" value="1"/>
</dbReference>
<dbReference type="PANTHER" id="PTHR23100:SF0">
    <property type="entry name" value="ARGININE BIOSYNTHESIS BIFUNCTIONAL PROTEIN ARGJ, MITOCHONDRIAL"/>
    <property type="match status" value="1"/>
</dbReference>
<dbReference type="CDD" id="cd02152">
    <property type="entry name" value="OAT"/>
    <property type="match status" value="1"/>
</dbReference>
<dbReference type="GO" id="GO:0004042">
    <property type="term" value="F:L-glutamate N-acetyltransferase activity"/>
    <property type="evidence" value="ECO:0007669"/>
    <property type="project" value="UniProtKB-UniRule"/>
</dbReference>
<dbReference type="EMBL" id="CP040098">
    <property type="protein sequence ID" value="QCQ22613.1"/>
    <property type="molecule type" value="Genomic_DNA"/>
</dbReference>
<dbReference type="FunFam" id="3.10.20.340:FF:000001">
    <property type="entry name" value="Arginine biosynthesis bifunctional protein ArgJ, chloroplastic"/>
    <property type="match status" value="1"/>
</dbReference>
<evidence type="ECO:0000256" key="3">
    <source>
        <dbReference type="ARBA" id="ARBA00022571"/>
    </source>
</evidence>
<dbReference type="RefSeq" id="WP_137424897.1">
    <property type="nucleotide sequence ID" value="NZ_CP040098.1"/>
</dbReference>
<evidence type="ECO:0000256" key="2">
    <source>
        <dbReference type="ARBA" id="ARBA00011475"/>
    </source>
</evidence>
<sequence length="418" mass="43840">MTLAPAEAGKSTRSVAVVRGAFQVPGFRVGTASTGMRYRNRLDLAAVVSDHPVSAAGVFTRNRFAAAPVRLCRARLERHAAGIRAVVANAGIANACTGEEGLRRAESMATLAAEALGLQPEAVLVASTGVIGPQIRLEPIREALPELARSLRPEGWEDAASAIMTTDTRPKTAHTRLSFGGSEFTVGGIAKGSGMIAPDMATLLAFVATDAPMSVEVLRHWLRAGAERSFNRITVDGDTSTNDTLIALAAATAAYPVIRDPLSPEGRCFGEALTAVLLDLARQVILDGEGATKFVALQVTGAPDAESAKKVAFTVANSPLVKTAFFGGDANWGRIVAAAGRAGVPLDPDRVSLTFGNVCVFQNGAPLDGEDLEARATEVFRGKAIDIRLDLGVGTAEETVYTCDLSYDYVKINGAYRT</sequence>
<keyword evidence="5 9" id="KW-0808">Transferase</keyword>
<keyword evidence="3 9" id="KW-0055">Arginine biosynthesis</keyword>
<comment type="catalytic activity">
    <reaction evidence="9">
        <text>L-glutamate + acetyl-CoA = N-acetyl-L-glutamate + CoA + H(+)</text>
        <dbReference type="Rhea" id="RHEA:24292"/>
        <dbReference type="ChEBI" id="CHEBI:15378"/>
        <dbReference type="ChEBI" id="CHEBI:29985"/>
        <dbReference type="ChEBI" id="CHEBI:44337"/>
        <dbReference type="ChEBI" id="CHEBI:57287"/>
        <dbReference type="ChEBI" id="CHEBI:57288"/>
        <dbReference type="EC" id="2.3.1.1"/>
    </reaction>
</comment>
<feature type="site" description="Cleavage; by autolysis" evidence="9">
    <location>
        <begin position="201"/>
        <end position="202"/>
    </location>
</feature>
<comment type="subunit">
    <text evidence="2 9">Heterotetramer of two alpha and two beta chains.</text>
</comment>
<dbReference type="GO" id="GO:0006592">
    <property type="term" value="P:ornithine biosynthetic process"/>
    <property type="evidence" value="ECO:0007669"/>
    <property type="project" value="TreeGrafter"/>
</dbReference>
<proteinExistence type="inferred from homology"/>
<dbReference type="AlphaFoldDB" id="A0A4P8L4F6"/>
<reference evidence="10 11" key="2">
    <citation type="submission" date="2019-05" db="EMBL/GenBank/DDBJ databases">
        <authorList>
            <person name="Suflita J.M."/>
            <person name="Marks C.R."/>
        </authorList>
    </citation>
    <scope>NUCLEOTIDE SEQUENCE [LARGE SCALE GENOMIC DNA]</scope>
    <source>
        <strain evidence="10 11">ALDC</strain>
    </source>
</reference>
<reference evidence="10 11" key="1">
    <citation type="submission" date="2019-05" db="EMBL/GenBank/DDBJ databases">
        <title>The Complete Genome Sequence of the n-alkane-degrading Desulfoglaeba alkanexedens ALDC reveals multiple alkylsuccinate synthase gene clusters.</title>
        <authorList>
            <person name="Callaghan A.V."/>
            <person name="Davidova I.A."/>
            <person name="Duncan K.E."/>
            <person name="Morris B."/>
            <person name="McInerney M.J."/>
        </authorList>
    </citation>
    <scope>NUCLEOTIDE SEQUENCE [LARGE SCALE GENOMIC DNA]</scope>
    <source>
        <strain evidence="10 11">ALDC</strain>
    </source>
</reference>
<keyword evidence="11" id="KW-1185">Reference proteome</keyword>
<feature type="binding site" evidence="9">
    <location>
        <position position="413"/>
    </location>
    <ligand>
        <name>substrate</name>
    </ligand>
</feature>
<organism evidence="10 11">
    <name type="scientific">Desulfoglaeba alkanexedens ALDC</name>
    <dbReference type="NCBI Taxonomy" id="980445"/>
    <lineage>
        <taxon>Bacteria</taxon>
        <taxon>Pseudomonadati</taxon>
        <taxon>Thermodesulfobacteriota</taxon>
        <taxon>Syntrophobacteria</taxon>
        <taxon>Syntrophobacterales</taxon>
        <taxon>Syntrophobacteraceae</taxon>
        <taxon>Desulfoglaeba</taxon>
    </lineage>
</organism>
<accession>A0A4P8L4F6</accession>
<feature type="chain" id="PRO_5023328049" description="Arginine biosynthesis bifunctional protein ArgJ alpha chain" evidence="9">
    <location>
        <begin position="1"/>
        <end position="201"/>
    </location>
</feature>
<name>A0A4P8L4F6_9BACT</name>
<dbReference type="InterPro" id="IPR002813">
    <property type="entry name" value="Arg_biosynth_ArgJ"/>
</dbReference>
<dbReference type="GO" id="GO:0006526">
    <property type="term" value="P:L-arginine biosynthetic process"/>
    <property type="evidence" value="ECO:0007669"/>
    <property type="project" value="UniProtKB-UniRule"/>
</dbReference>
<evidence type="ECO:0000313" key="11">
    <source>
        <dbReference type="Proteomes" id="UP000298602"/>
    </source>
</evidence>
<keyword evidence="7 9" id="KW-0012">Acyltransferase</keyword>
<dbReference type="Gene3D" id="3.10.20.340">
    <property type="entry name" value="ArgJ beta chain, C-terminal domain"/>
    <property type="match status" value="1"/>
</dbReference>
<dbReference type="UniPathway" id="UPA00068">
    <property type="reaction ID" value="UER00106"/>
</dbReference>
<dbReference type="Proteomes" id="UP000298602">
    <property type="component" value="Chromosome"/>
</dbReference>
<feature type="binding site" evidence="9">
    <location>
        <position position="418"/>
    </location>
    <ligand>
        <name>substrate</name>
    </ligand>
</feature>
<feature type="active site" description="Nucleophile" evidence="9">
    <location>
        <position position="202"/>
    </location>
</feature>
<evidence type="ECO:0000256" key="7">
    <source>
        <dbReference type="ARBA" id="ARBA00023315"/>
    </source>
</evidence>
<keyword evidence="9" id="KW-0511">Multifunctional enzyme</keyword>
<evidence type="ECO:0000313" key="10">
    <source>
        <dbReference type="EMBL" id="QCQ22613.1"/>
    </source>
</evidence>
<keyword evidence="9" id="KW-0963">Cytoplasm</keyword>
<dbReference type="NCBIfam" id="NF003802">
    <property type="entry name" value="PRK05388.1"/>
    <property type="match status" value="1"/>
</dbReference>
<dbReference type="InterPro" id="IPR042195">
    <property type="entry name" value="ArgJ_beta_C"/>
</dbReference>
<dbReference type="PANTHER" id="PTHR23100">
    <property type="entry name" value="ARGININE BIOSYNTHESIS BIFUNCTIONAL PROTEIN ARGJ"/>
    <property type="match status" value="1"/>
</dbReference>
<evidence type="ECO:0000256" key="5">
    <source>
        <dbReference type="ARBA" id="ARBA00022679"/>
    </source>
</evidence>
<evidence type="ECO:0000256" key="8">
    <source>
        <dbReference type="ARBA" id="ARBA00049439"/>
    </source>
</evidence>
<dbReference type="GO" id="GO:0004358">
    <property type="term" value="F:L-glutamate N-acetyltransferase activity, acting on acetyl-L-ornithine as donor"/>
    <property type="evidence" value="ECO:0007669"/>
    <property type="project" value="UniProtKB-UniRule"/>
</dbReference>
<comment type="similarity">
    <text evidence="1 9">Belongs to the ArgJ family.</text>
</comment>
<feature type="binding site" evidence="9">
    <location>
        <position position="191"/>
    </location>
    <ligand>
        <name>substrate</name>
    </ligand>
</feature>
<dbReference type="Gene3D" id="3.60.70.12">
    <property type="entry name" value="L-amino peptidase D-ALA esterase/amidase"/>
    <property type="match status" value="1"/>
</dbReference>
<comment type="catalytic activity">
    <reaction evidence="8 9">
        <text>N(2)-acetyl-L-ornithine + L-glutamate = N-acetyl-L-glutamate + L-ornithine</text>
        <dbReference type="Rhea" id="RHEA:15349"/>
        <dbReference type="ChEBI" id="CHEBI:29985"/>
        <dbReference type="ChEBI" id="CHEBI:44337"/>
        <dbReference type="ChEBI" id="CHEBI:46911"/>
        <dbReference type="ChEBI" id="CHEBI:57805"/>
        <dbReference type="EC" id="2.3.1.35"/>
    </reaction>
</comment>
<comment type="pathway">
    <text evidence="9">Amino-acid biosynthesis; L-arginine biosynthesis; N(2)-acetyl-L-ornithine from L-glutamate: step 1/4.</text>
</comment>
<evidence type="ECO:0000256" key="1">
    <source>
        <dbReference type="ARBA" id="ARBA00006774"/>
    </source>
</evidence>
<dbReference type="EC" id="2.3.1.35" evidence="9"/>
<dbReference type="KEGG" id="dax:FDQ92_10810"/>
<feature type="site" description="Involved in the stabilization of negative charge on the oxyanion by the formation of the oxyanion hole" evidence="9">
    <location>
        <position position="128"/>
    </location>
</feature>
<keyword evidence="6 9" id="KW-0068">Autocatalytic cleavage</keyword>
<evidence type="ECO:0000256" key="9">
    <source>
        <dbReference type="HAMAP-Rule" id="MF_01106"/>
    </source>
</evidence>